<sequence>MTTANRQAQAVSPHQKQQQTMYPDHHSPAGYKVKIRRNLRSSTMCGSVPSTNHFRHLLEEESFTAAVITPKACKYRQSKDETSRQKLQLKIPRDRVLGTKPMPMLPSAPGQKLIKIGMTLQAASSPTTSGSFRSLEAFREQTIPSMGWGSHQVDRH</sequence>
<reference evidence="2 3" key="1">
    <citation type="submission" date="2023-01" db="EMBL/GenBank/DDBJ databases">
        <title>Analysis of 21 Apiospora genomes using comparative genomics revels a genus with tremendous synthesis potential of carbohydrate active enzymes and secondary metabolites.</title>
        <authorList>
            <person name="Sorensen T."/>
        </authorList>
    </citation>
    <scope>NUCLEOTIDE SEQUENCE [LARGE SCALE GENOMIC DNA]</scope>
    <source>
        <strain evidence="2 3">CBS 114990</strain>
    </source>
</reference>
<evidence type="ECO:0000313" key="3">
    <source>
        <dbReference type="Proteomes" id="UP001433268"/>
    </source>
</evidence>
<evidence type="ECO:0000256" key="1">
    <source>
        <dbReference type="SAM" id="MobiDB-lite"/>
    </source>
</evidence>
<keyword evidence="3" id="KW-1185">Reference proteome</keyword>
<accession>A0ABR1W9Z2</accession>
<name>A0ABR1W9Z2_9PEZI</name>
<dbReference type="Proteomes" id="UP001433268">
    <property type="component" value="Unassembled WGS sequence"/>
</dbReference>
<feature type="compositionally biased region" description="Polar residues" evidence="1">
    <location>
        <begin position="1"/>
        <end position="21"/>
    </location>
</feature>
<feature type="region of interest" description="Disordered" evidence="1">
    <location>
        <begin position="1"/>
        <end position="30"/>
    </location>
</feature>
<gene>
    <name evidence="2" type="ORF">PG997_008138</name>
</gene>
<comment type="caution">
    <text evidence="2">The sequence shown here is derived from an EMBL/GenBank/DDBJ whole genome shotgun (WGS) entry which is preliminary data.</text>
</comment>
<dbReference type="GeneID" id="92045513"/>
<evidence type="ECO:0000313" key="2">
    <source>
        <dbReference type="EMBL" id="KAK8080320.1"/>
    </source>
</evidence>
<proteinExistence type="predicted"/>
<dbReference type="RefSeq" id="XP_066667795.1">
    <property type="nucleotide sequence ID" value="XM_066812453.1"/>
</dbReference>
<dbReference type="EMBL" id="JAQQWN010000006">
    <property type="protein sequence ID" value="KAK8080320.1"/>
    <property type="molecule type" value="Genomic_DNA"/>
</dbReference>
<protein>
    <submittedName>
        <fullName evidence="2">Uncharacterized protein</fullName>
    </submittedName>
</protein>
<organism evidence="2 3">
    <name type="scientific">Apiospora hydei</name>
    <dbReference type="NCBI Taxonomy" id="1337664"/>
    <lineage>
        <taxon>Eukaryota</taxon>
        <taxon>Fungi</taxon>
        <taxon>Dikarya</taxon>
        <taxon>Ascomycota</taxon>
        <taxon>Pezizomycotina</taxon>
        <taxon>Sordariomycetes</taxon>
        <taxon>Xylariomycetidae</taxon>
        <taxon>Amphisphaeriales</taxon>
        <taxon>Apiosporaceae</taxon>
        <taxon>Apiospora</taxon>
    </lineage>
</organism>